<sequence length="581" mass="66053">MEDIYAERNTRFNGGFEYDHPDYVIVSSLSKKKQAAIPKTKELAIVHPDQQDKEETVTVDIRAHDTGVYGHDGLFYLKVMWTFLLATIILWAYWKWIKASRHPAPEDDIDTKEMLSKKKQATSNVGVSRKKEASIHSGTVEVSEATQCIQNLSEQFESVKDKNEALSLEQRRSVKVERQSVLSKKCHESVEMEISEMIQQQEAMCMQMKKSGNSCHVKEHQSAVSRERSPSPPPLVDEEWEDSPPVPRQIPLCSSATRQRRTDNSLSTMPKYQSPRKDASRYPSELVQQTPTKVDGPIQPWSSPAIAATPQQIAREYCETFQIIQEGLQSSGLKLDSHRTAGELTMLHQSSRLKELHAQREFSIELQRQSSSVIEKYDKYLKDLSERHASCWSNIASAMYYSFIVCIMLEGGRCLVDVKGELDYFTLQHFGESFAEMACGCEDNDIRVFVDDELCFPSPMRTLICNVSWLVLGLAHNPKVWLSVTRNMEVYAGWMITQIALSAISAAGALVYYFRARKYLLERQQQVEQERNQGTFGGEPICQGQRMLVQVEDMARILKVFPPVVMLAVLLLFPVPGGYSL</sequence>
<comment type="caution">
    <text evidence="3">The sequence shown here is derived from an EMBL/GenBank/DDBJ whole genome shotgun (WGS) entry which is preliminary data.</text>
</comment>
<feature type="transmembrane region" description="Helical" evidence="2">
    <location>
        <begin position="557"/>
        <end position="575"/>
    </location>
</feature>
<keyword evidence="2" id="KW-0812">Transmembrane</keyword>
<evidence type="ECO:0000313" key="3">
    <source>
        <dbReference type="EMBL" id="CAB9507860.1"/>
    </source>
</evidence>
<keyword evidence="2" id="KW-0472">Membrane</keyword>
<protein>
    <submittedName>
        <fullName evidence="3">Uncharacterized protein</fullName>
    </submittedName>
</protein>
<dbReference type="AlphaFoldDB" id="A0A9N8DWC4"/>
<keyword evidence="4" id="KW-1185">Reference proteome</keyword>
<dbReference type="Proteomes" id="UP001153069">
    <property type="component" value="Unassembled WGS sequence"/>
</dbReference>
<organism evidence="3 4">
    <name type="scientific">Seminavis robusta</name>
    <dbReference type="NCBI Taxonomy" id="568900"/>
    <lineage>
        <taxon>Eukaryota</taxon>
        <taxon>Sar</taxon>
        <taxon>Stramenopiles</taxon>
        <taxon>Ochrophyta</taxon>
        <taxon>Bacillariophyta</taxon>
        <taxon>Bacillariophyceae</taxon>
        <taxon>Bacillariophycidae</taxon>
        <taxon>Naviculales</taxon>
        <taxon>Naviculaceae</taxon>
        <taxon>Seminavis</taxon>
    </lineage>
</organism>
<dbReference type="EMBL" id="CAICTM010000322">
    <property type="protein sequence ID" value="CAB9507860.1"/>
    <property type="molecule type" value="Genomic_DNA"/>
</dbReference>
<name>A0A9N8DWC4_9STRA</name>
<proteinExistence type="predicted"/>
<feature type="region of interest" description="Disordered" evidence="1">
    <location>
        <begin position="213"/>
        <end position="284"/>
    </location>
</feature>
<gene>
    <name evidence="3" type="ORF">SEMRO_323_G117290.1</name>
</gene>
<accession>A0A9N8DWC4</accession>
<evidence type="ECO:0000256" key="1">
    <source>
        <dbReference type="SAM" id="MobiDB-lite"/>
    </source>
</evidence>
<evidence type="ECO:0000313" key="4">
    <source>
        <dbReference type="Proteomes" id="UP001153069"/>
    </source>
</evidence>
<reference evidence="3" key="1">
    <citation type="submission" date="2020-06" db="EMBL/GenBank/DDBJ databases">
        <authorList>
            <consortium name="Plant Systems Biology data submission"/>
        </authorList>
    </citation>
    <scope>NUCLEOTIDE SEQUENCE</scope>
    <source>
        <strain evidence="3">D6</strain>
    </source>
</reference>
<evidence type="ECO:0000256" key="2">
    <source>
        <dbReference type="SAM" id="Phobius"/>
    </source>
</evidence>
<feature type="compositionally biased region" description="Basic and acidic residues" evidence="1">
    <location>
        <begin position="216"/>
        <end position="229"/>
    </location>
</feature>
<feature type="transmembrane region" description="Helical" evidence="2">
    <location>
        <begin position="75"/>
        <end position="94"/>
    </location>
</feature>
<keyword evidence="2" id="KW-1133">Transmembrane helix</keyword>
<feature type="transmembrane region" description="Helical" evidence="2">
    <location>
        <begin position="494"/>
        <end position="514"/>
    </location>
</feature>